<dbReference type="NCBIfam" id="TIGR02996">
    <property type="entry name" value="rpt_mate_G_obs"/>
    <property type="match status" value="1"/>
</dbReference>
<organism evidence="1 2">
    <name type="scientific">Hyalangium rubrum</name>
    <dbReference type="NCBI Taxonomy" id="3103134"/>
    <lineage>
        <taxon>Bacteria</taxon>
        <taxon>Pseudomonadati</taxon>
        <taxon>Myxococcota</taxon>
        <taxon>Myxococcia</taxon>
        <taxon>Myxococcales</taxon>
        <taxon>Cystobacterineae</taxon>
        <taxon>Archangiaceae</taxon>
        <taxon>Hyalangium</taxon>
    </lineage>
</organism>
<gene>
    <name evidence="1" type="ORF">SYV04_30890</name>
</gene>
<accession>A0ABU5HCG8</accession>
<dbReference type="SUPFAM" id="SSF52047">
    <property type="entry name" value="RNI-like"/>
    <property type="match status" value="1"/>
</dbReference>
<keyword evidence="2" id="KW-1185">Reference proteome</keyword>
<protein>
    <submittedName>
        <fullName evidence="1">TIGR02996 domain-containing protein</fullName>
    </submittedName>
</protein>
<dbReference type="Gene3D" id="3.80.10.10">
    <property type="entry name" value="Ribonuclease Inhibitor"/>
    <property type="match status" value="1"/>
</dbReference>
<comment type="caution">
    <text evidence="1">The sequence shown here is derived from an EMBL/GenBank/DDBJ whole genome shotgun (WGS) entry which is preliminary data.</text>
</comment>
<name>A0ABU5HCG8_9BACT</name>
<reference evidence="1 2" key="1">
    <citation type="submission" date="2023-12" db="EMBL/GenBank/DDBJ databases">
        <title>the genome sequence of Hyalangium sp. s54d21.</title>
        <authorList>
            <person name="Zhang X."/>
        </authorList>
    </citation>
    <scope>NUCLEOTIDE SEQUENCE [LARGE SCALE GENOMIC DNA]</scope>
    <source>
        <strain evidence="2">s54d21</strain>
    </source>
</reference>
<dbReference type="InterPro" id="IPR014338">
    <property type="entry name" value="CHP02996_rpt-companion-dom"/>
</dbReference>
<dbReference type="RefSeq" id="WP_321549555.1">
    <property type="nucleotide sequence ID" value="NZ_JAXIVS010000012.1"/>
</dbReference>
<evidence type="ECO:0000313" key="2">
    <source>
        <dbReference type="Proteomes" id="UP001291309"/>
    </source>
</evidence>
<dbReference type="InterPro" id="IPR032675">
    <property type="entry name" value="LRR_dom_sf"/>
</dbReference>
<evidence type="ECO:0000313" key="1">
    <source>
        <dbReference type="EMBL" id="MDY7230842.1"/>
    </source>
</evidence>
<sequence length="319" mass="35479">MRPEPELLSKIAAHPEDPAPRLAGAEWFEKHGEGSRAELIRAQLALRTRVDPAKRNALKARVEALLKQHLKPWEAEFPEARYSRGFIEELEFTEARLAEQGEELLTREPVFRLHVQVQDGKGLEKVAAQPWFERIRWLKLTGKGDAGVRSLAVAPHVGKLESLLVPGATSKGLAALAKSEGLQRLRMLSLTGSDALDGESLAPLVQGAFTLERLFLTGLQFEEGLGDWVEAERLQSLKWLALNRAGLTDDDAKALANSEPLQNLERLELARNELSEAGGLVFRSAKVMPRLTHLDLSGIYYDARKFEPLRKRLGPGLKL</sequence>
<dbReference type="EMBL" id="JAXIVS010000012">
    <property type="protein sequence ID" value="MDY7230842.1"/>
    <property type="molecule type" value="Genomic_DNA"/>
</dbReference>
<dbReference type="Proteomes" id="UP001291309">
    <property type="component" value="Unassembled WGS sequence"/>
</dbReference>
<proteinExistence type="predicted"/>